<name>A0A3M6X3S2_HORWE</name>
<dbReference type="VEuPathDB" id="FungiDB:BTJ68_13238"/>
<dbReference type="Gene3D" id="3.40.50.720">
    <property type="entry name" value="NAD(P)-binding Rossmann-like Domain"/>
    <property type="match status" value="2"/>
</dbReference>
<dbReference type="InterPro" id="IPR006139">
    <property type="entry name" value="D-isomer_2_OHA_DH_cat_dom"/>
</dbReference>
<accession>A0A3M6X3S2</accession>
<evidence type="ECO:0000259" key="6">
    <source>
        <dbReference type="Pfam" id="PF02826"/>
    </source>
</evidence>
<organism evidence="7 9">
    <name type="scientific">Hortaea werneckii</name>
    <name type="common">Black yeast</name>
    <name type="synonym">Cladosporium werneckii</name>
    <dbReference type="NCBI Taxonomy" id="91943"/>
    <lineage>
        <taxon>Eukaryota</taxon>
        <taxon>Fungi</taxon>
        <taxon>Dikarya</taxon>
        <taxon>Ascomycota</taxon>
        <taxon>Pezizomycotina</taxon>
        <taxon>Dothideomycetes</taxon>
        <taxon>Dothideomycetidae</taxon>
        <taxon>Mycosphaerellales</taxon>
        <taxon>Teratosphaeriaceae</taxon>
        <taxon>Hortaea</taxon>
    </lineage>
</organism>
<reference evidence="9 10" key="1">
    <citation type="journal article" date="2018" name="BMC Genomics">
        <title>Genomic evidence for intraspecific hybridization in a clonal and extremely halotolerant yeast.</title>
        <authorList>
            <person name="Gostincar C."/>
            <person name="Stajich J.E."/>
            <person name="Zupancic J."/>
            <person name="Zalar P."/>
            <person name="Gunde-Cimerman N."/>
        </authorList>
    </citation>
    <scope>NUCLEOTIDE SEQUENCE [LARGE SCALE GENOMIC DNA]</scope>
    <source>
        <strain evidence="8 10">EXF-6654</strain>
        <strain evidence="7 9">EXF-6656</strain>
    </source>
</reference>
<dbReference type="EMBL" id="QWIJ01000243">
    <property type="protein sequence ID" value="RMX85088.1"/>
    <property type="molecule type" value="Genomic_DNA"/>
</dbReference>
<evidence type="ECO:0008006" key="11">
    <source>
        <dbReference type="Google" id="ProtNLM"/>
    </source>
</evidence>
<dbReference type="Pfam" id="PF00389">
    <property type="entry name" value="2-Hacid_dh"/>
    <property type="match status" value="1"/>
</dbReference>
<feature type="domain" description="D-isomer specific 2-hydroxyacid dehydrogenase NAD-binding" evidence="6">
    <location>
        <begin position="105"/>
        <end position="285"/>
    </location>
</feature>
<dbReference type="Proteomes" id="UP000281245">
    <property type="component" value="Unassembled WGS sequence"/>
</dbReference>
<dbReference type="AlphaFoldDB" id="A0A3M6X3S2"/>
<evidence type="ECO:0000256" key="1">
    <source>
        <dbReference type="ARBA" id="ARBA00005854"/>
    </source>
</evidence>
<keyword evidence="2 4" id="KW-0560">Oxidoreductase</keyword>
<comment type="caution">
    <text evidence="7">The sequence shown here is derived from an EMBL/GenBank/DDBJ whole genome shotgun (WGS) entry which is preliminary data.</text>
</comment>
<evidence type="ECO:0000259" key="5">
    <source>
        <dbReference type="Pfam" id="PF00389"/>
    </source>
</evidence>
<evidence type="ECO:0000313" key="9">
    <source>
        <dbReference type="Proteomes" id="UP000281245"/>
    </source>
</evidence>
<dbReference type="SUPFAM" id="SSF51735">
    <property type="entry name" value="NAD(P)-binding Rossmann-fold domains"/>
    <property type="match status" value="1"/>
</dbReference>
<comment type="similarity">
    <text evidence="1 4">Belongs to the D-isomer specific 2-hydroxyacid dehydrogenase family.</text>
</comment>
<sequence length="354" mass="37891">MGKHTIVALDDFWVSPPPDFDHEIIEYATTGPDQLVERMKPATIVTTAAMKVNRAGIEAAEDLQLIICTGTGSDHIDKVAARERGVTVCNVPAQNTDSVAEHAFALYYALRRHVVELHHVTAAGVEWSKGHVFRRLDPPPRVNSEETLVVVGYGAIGKAIERMGRALGMQVLIAERKDAQQTREGRVAFTDAIRQGTILIVSAPLDASTRGMIAGPELAVMDPTARLINVGRGGVVDEHALAQALKNRKIGGAATDVFETEPATAATSPLLEAGVPNLVLSPHIAWYSSKTKQGTLETIKVNLEAFVAGQPINVVWKIPTLAATKLYFSSAATAHVSATLSRPSLAILASPKCH</sequence>
<dbReference type="InterPro" id="IPR050418">
    <property type="entry name" value="D-iso_2-hydroxyacid_DH_PdxB"/>
</dbReference>
<dbReference type="GO" id="GO:0051287">
    <property type="term" value="F:NAD binding"/>
    <property type="evidence" value="ECO:0007669"/>
    <property type="project" value="InterPro"/>
</dbReference>
<dbReference type="InterPro" id="IPR006140">
    <property type="entry name" value="D-isomer_DH_NAD-bd"/>
</dbReference>
<evidence type="ECO:0000313" key="10">
    <source>
        <dbReference type="Proteomes" id="UP000282582"/>
    </source>
</evidence>
<dbReference type="Pfam" id="PF02826">
    <property type="entry name" value="2-Hacid_dh_C"/>
    <property type="match status" value="1"/>
</dbReference>
<dbReference type="InterPro" id="IPR036291">
    <property type="entry name" value="NAD(P)-bd_dom_sf"/>
</dbReference>
<keyword evidence="3" id="KW-0520">NAD</keyword>
<dbReference type="Proteomes" id="UP000282582">
    <property type="component" value="Unassembled WGS sequence"/>
</dbReference>
<dbReference type="PANTHER" id="PTHR43761:SF1">
    <property type="entry name" value="D-ISOMER SPECIFIC 2-HYDROXYACID DEHYDROGENASE CATALYTIC DOMAIN-CONTAINING PROTEIN-RELATED"/>
    <property type="match status" value="1"/>
</dbReference>
<proteinExistence type="inferred from homology"/>
<evidence type="ECO:0000256" key="3">
    <source>
        <dbReference type="ARBA" id="ARBA00023027"/>
    </source>
</evidence>
<feature type="domain" description="D-isomer specific 2-hydroxyacid dehydrogenase catalytic" evidence="5">
    <location>
        <begin position="26"/>
        <end position="314"/>
    </location>
</feature>
<dbReference type="OrthoDB" id="298012at2759"/>
<protein>
    <recommendedName>
        <fullName evidence="11">D-isomer specific 2-hydroxyacid dehydrogenase NAD-binding domain-containing protein</fullName>
    </recommendedName>
</protein>
<evidence type="ECO:0000313" key="8">
    <source>
        <dbReference type="EMBL" id="RMY14263.1"/>
    </source>
</evidence>
<evidence type="ECO:0000256" key="4">
    <source>
        <dbReference type="RuleBase" id="RU003719"/>
    </source>
</evidence>
<dbReference type="GO" id="GO:0016616">
    <property type="term" value="F:oxidoreductase activity, acting on the CH-OH group of donors, NAD or NADP as acceptor"/>
    <property type="evidence" value="ECO:0007669"/>
    <property type="project" value="InterPro"/>
</dbReference>
<gene>
    <name evidence="8" type="ORF">D0868_01558</name>
    <name evidence="7" type="ORF">D0869_04093</name>
</gene>
<dbReference type="PANTHER" id="PTHR43761">
    <property type="entry name" value="D-ISOMER SPECIFIC 2-HYDROXYACID DEHYDROGENASE FAMILY PROTEIN (AFU_ORTHOLOGUE AFUA_1G13630)"/>
    <property type="match status" value="1"/>
</dbReference>
<evidence type="ECO:0000313" key="7">
    <source>
        <dbReference type="EMBL" id="RMX85088.1"/>
    </source>
</evidence>
<dbReference type="EMBL" id="QWIK01000071">
    <property type="protein sequence ID" value="RMY14263.1"/>
    <property type="molecule type" value="Genomic_DNA"/>
</dbReference>
<dbReference type="SUPFAM" id="SSF52283">
    <property type="entry name" value="Formate/glycerate dehydrogenase catalytic domain-like"/>
    <property type="match status" value="1"/>
</dbReference>
<evidence type="ECO:0000256" key="2">
    <source>
        <dbReference type="ARBA" id="ARBA00023002"/>
    </source>
</evidence>